<dbReference type="EMBL" id="BMDG01000008">
    <property type="protein sequence ID" value="GGI09272.1"/>
    <property type="molecule type" value="Genomic_DNA"/>
</dbReference>
<accession>A0ABQ2B9I6</accession>
<feature type="chain" id="PRO_5045354069" evidence="4">
    <location>
        <begin position="27"/>
        <end position="325"/>
    </location>
</feature>
<dbReference type="Proteomes" id="UP000632535">
    <property type="component" value="Unassembled WGS sequence"/>
</dbReference>
<evidence type="ECO:0000256" key="3">
    <source>
        <dbReference type="ARBA" id="ARBA00022729"/>
    </source>
</evidence>
<evidence type="ECO:0000259" key="5">
    <source>
        <dbReference type="Pfam" id="PF13407"/>
    </source>
</evidence>
<evidence type="ECO:0000313" key="7">
    <source>
        <dbReference type="Proteomes" id="UP000632535"/>
    </source>
</evidence>
<feature type="domain" description="Periplasmic binding protein" evidence="5">
    <location>
        <begin position="52"/>
        <end position="302"/>
    </location>
</feature>
<sequence length="325" mass="32358">MLRNVSRTGRLTATVALGTTLALTLAACNRDSGGTDGEGGDGGAADGASVTLSLSTLNNPFFVDVRDGAQSAADELGIELEVVDAQNDSTAEANQVANSVTGGAEGLIINPVDSDAAGAGIGPAVQADLPVVAVDRAVNGAEVDSLVSSDNVAGGKQAADALAAAIGEKGEVIVLQGVAGTSASRDRGEGFAEGIAAYPDIEVVATQTANFDRAEALDVATNLLQSHPDAVGVFAENDEMALGAVQALGDRAGDDVAVVGFDGTDDALAAVQEGTMVATIAQQPVELGKQAVEVMSQVLAGESVDAEIPVPVETVTSDNVADFVK</sequence>
<dbReference type="PANTHER" id="PTHR46847:SF1">
    <property type="entry name" value="D-ALLOSE-BINDING PERIPLASMIC PROTEIN-RELATED"/>
    <property type="match status" value="1"/>
</dbReference>
<dbReference type="PANTHER" id="PTHR46847">
    <property type="entry name" value="D-ALLOSE-BINDING PERIPLASMIC PROTEIN-RELATED"/>
    <property type="match status" value="1"/>
</dbReference>
<feature type="signal peptide" evidence="4">
    <location>
        <begin position="1"/>
        <end position="26"/>
    </location>
</feature>
<evidence type="ECO:0000256" key="1">
    <source>
        <dbReference type="ARBA" id="ARBA00004196"/>
    </source>
</evidence>
<organism evidence="6 7">
    <name type="scientific">Isoptericola cucumis</name>
    <dbReference type="NCBI Taxonomy" id="1776856"/>
    <lineage>
        <taxon>Bacteria</taxon>
        <taxon>Bacillati</taxon>
        <taxon>Actinomycetota</taxon>
        <taxon>Actinomycetes</taxon>
        <taxon>Micrococcales</taxon>
        <taxon>Promicromonosporaceae</taxon>
        <taxon>Isoptericola</taxon>
    </lineage>
</organism>
<reference evidence="7" key="1">
    <citation type="journal article" date="2019" name="Int. J. Syst. Evol. Microbiol.">
        <title>The Global Catalogue of Microorganisms (GCM) 10K type strain sequencing project: providing services to taxonomists for standard genome sequencing and annotation.</title>
        <authorList>
            <consortium name="The Broad Institute Genomics Platform"/>
            <consortium name="The Broad Institute Genome Sequencing Center for Infectious Disease"/>
            <person name="Wu L."/>
            <person name="Ma J."/>
        </authorList>
    </citation>
    <scope>NUCLEOTIDE SEQUENCE [LARGE SCALE GENOMIC DNA]</scope>
    <source>
        <strain evidence="7">CCM 8653</strain>
    </source>
</reference>
<evidence type="ECO:0000313" key="6">
    <source>
        <dbReference type="EMBL" id="GGI09272.1"/>
    </source>
</evidence>
<dbReference type="InterPro" id="IPR028082">
    <property type="entry name" value="Peripla_BP_I"/>
</dbReference>
<name>A0ABQ2B9I6_9MICO</name>
<proteinExistence type="inferred from homology"/>
<gene>
    <name evidence="6" type="ORF">GCM10007368_25340</name>
</gene>
<dbReference type="RefSeq" id="WP_188524073.1">
    <property type="nucleotide sequence ID" value="NZ_BMDG01000008.1"/>
</dbReference>
<keyword evidence="3 4" id="KW-0732">Signal</keyword>
<comment type="subcellular location">
    <subcellularLocation>
        <location evidence="1">Cell envelope</location>
    </subcellularLocation>
</comment>
<dbReference type="SUPFAM" id="SSF53822">
    <property type="entry name" value="Periplasmic binding protein-like I"/>
    <property type="match status" value="1"/>
</dbReference>
<evidence type="ECO:0000256" key="2">
    <source>
        <dbReference type="ARBA" id="ARBA00007639"/>
    </source>
</evidence>
<dbReference type="Pfam" id="PF13407">
    <property type="entry name" value="Peripla_BP_4"/>
    <property type="match status" value="1"/>
</dbReference>
<comment type="caution">
    <text evidence="6">The sequence shown here is derived from an EMBL/GenBank/DDBJ whole genome shotgun (WGS) entry which is preliminary data.</text>
</comment>
<keyword evidence="7" id="KW-1185">Reference proteome</keyword>
<evidence type="ECO:0000256" key="4">
    <source>
        <dbReference type="SAM" id="SignalP"/>
    </source>
</evidence>
<dbReference type="PROSITE" id="PS51257">
    <property type="entry name" value="PROKAR_LIPOPROTEIN"/>
    <property type="match status" value="1"/>
</dbReference>
<dbReference type="Gene3D" id="3.40.50.2300">
    <property type="match status" value="2"/>
</dbReference>
<dbReference type="InterPro" id="IPR025997">
    <property type="entry name" value="SBP_2_dom"/>
</dbReference>
<comment type="similarity">
    <text evidence="2">Belongs to the bacterial solute-binding protein 2 family.</text>
</comment>
<protein>
    <submittedName>
        <fullName evidence="6">D-ribose ABC transporter substrate-binding protein</fullName>
    </submittedName>
</protein>